<accession>A0A6H1ZXT4</accession>
<dbReference type="EMBL" id="MT144330">
    <property type="protein sequence ID" value="QJA52318.1"/>
    <property type="molecule type" value="Genomic_DNA"/>
</dbReference>
<gene>
    <name evidence="1" type="ORF">TM448A02610_0009</name>
    <name evidence="2" type="ORF">TM448B01025_0017</name>
    <name evidence="3" type="ORF">TM448B06079_0001</name>
</gene>
<name>A0A6H1ZXT4_9ZZZZ</name>
<sequence length="79" mass="9123">MSEDKAIYGDSLDKVIEGNNSIYSRLTTLENKITAMISLYKDVVIDQGYLEKRVRALEQKDSYYPNMEELRKLRGEGTD</sequence>
<evidence type="ECO:0000313" key="2">
    <source>
        <dbReference type="EMBL" id="QJH97483.1"/>
    </source>
</evidence>
<evidence type="ECO:0000313" key="1">
    <source>
        <dbReference type="EMBL" id="QJA52318.1"/>
    </source>
</evidence>
<dbReference type="AlphaFoldDB" id="A0A6H1ZXT4"/>
<reference evidence="1" key="1">
    <citation type="submission" date="2020-03" db="EMBL/GenBank/DDBJ databases">
        <title>The deep terrestrial virosphere.</title>
        <authorList>
            <person name="Holmfeldt K."/>
            <person name="Nilsson E."/>
            <person name="Simone D."/>
            <person name="Lopez-Fernandez M."/>
            <person name="Wu X."/>
            <person name="de Brujin I."/>
            <person name="Lundin D."/>
            <person name="Andersson A."/>
            <person name="Bertilsson S."/>
            <person name="Dopson M."/>
        </authorList>
    </citation>
    <scope>NUCLEOTIDE SEQUENCE</scope>
    <source>
        <strain evidence="1">TM448A02610</strain>
        <strain evidence="2">TM448B01025</strain>
        <strain evidence="3">TM448B06079</strain>
    </source>
</reference>
<evidence type="ECO:0000313" key="3">
    <source>
        <dbReference type="EMBL" id="QJI04105.1"/>
    </source>
</evidence>
<dbReference type="EMBL" id="MT144688">
    <property type="protein sequence ID" value="QJH97483.1"/>
    <property type="molecule type" value="Genomic_DNA"/>
</dbReference>
<proteinExistence type="predicted"/>
<organism evidence="1">
    <name type="scientific">viral metagenome</name>
    <dbReference type="NCBI Taxonomy" id="1070528"/>
    <lineage>
        <taxon>unclassified sequences</taxon>
        <taxon>metagenomes</taxon>
        <taxon>organismal metagenomes</taxon>
    </lineage>
</organism>
<protein>
    <submittedName>
        <fullName evidence="1">Uncharacterized protein</fullName>
    </submittedName>
</protein>
<dbReference type="EMBL" id="MT145149">
    <property type="protein sequence ID" value="QJI04105.1"/>
    <property type="molecule type" value="Genomic_DNA"/>
</dbReference>